<sequence>MNIFTHIQSLKDRIKVVSGSKYNYCITTAFKLEEVDMNK</sequence>
<name>A0A9P0PVC5_ACAOB</name>
<accession>A0A9P0PVC5</accession>
<proteinExistence type="predicted"/>
<evidence type="ECO:0000313" key="2">
    <source>
        <dbReference type="Proteomes" id="UP001152888"/>
    </source>
</evidence>
<dbReference type="EMBL" id="CAKOFQ010007401">
    <property type="protein sequence ID" value="CAH2000324.1"/>
    <property type="molecule type" value="Genomic_DNA"/>
</dbReference>
<comment type="caution">
    <text evidence="1">The sequence shown here is derived from an EMBL/GenBank/DDBJ whole genome shotgun (WGS) entry which is preliminary data.</text>
</comment>
<reference evidence="1" key="1">
    <citation type="submission" date="2022-03" db="EMBL/GenBank/DDBJ databases">
        <authorList>
            <person name="Sayadi A."/>
        </authorList>
    </citation>
    <scope>NUCLEOTIDE SEQUENCE</scope>
</reference>
<evidence type="ECO:0000313" key="1">
    <source>
        <dbReference type="EMBL" id="CAH2000324.1"/>
    </source>
</evidence>
<organism evidence="1 2">
    <name type="scientific">Acanthoscelides obtectus</name>
    <name type="common">Bean weevil</name>
    <name type="synonym">Bruchus obtectus</name>
    <dbReference type="NCBI Taxonomy" id="200917"/>
    <lineage>
        <taxon>Eukaryota</taxon>
        <taxon>Metazoa</taxon>
        <taxon>Ecdysozoa</taxon>
        <taxon>Arthropoda</taxon>
        <taxon>Hexapoda</taxon>
        <taxon>Insecta</taxon>
        <taxon>Pterygota</taxon>
        <taxon>Neoptera</taxon>
        <taxon>Endopterygota</taxon>
        <taxon>Coleoptera</taxon>
        <taxon>Polyphaga</taxon>
        <taxon>Cucujiformia</taxon>
        <taxon>Chrysomeloidea</taxon>
        <taxon>Chrysomelidae</taxon>
        <taxon>Bruchinae</taxon>
        <taxon>Bruchini</taxon>
        <taxon>Acanthoscelides</taxon>
    </lineage>
</organism>
<dbReference type="Proteomes" id="UP001152888">
    <property type="component" value="Unassembled WGS sequence"/>
</dbReference>
<gene>
    <name evidence="1" type="ORF">ACAOBT_LOCUS25494</name>
</gene>
<dbReference type="AlphaFoldDB" id="A0A9P0PVC5"/>
<keyword evidence="2" id="KW-1185">Reference proteome</keyword>
<protein>
    <submittedName>
        <fullName evidence="1">Uncharacterized protein</fullName>
    </submittedName>
</protein>